<dbReference type="EMBL" id="BMVN01000007">
    <property type="protein sequence ID" value="GHA19485.1"/>
    <property type="molecule type" value="Genomic_DNA"/>
</dbReference>
<dbReference type="Gene3D" id="3.20.20.80">
    <property type="entry name" value="Glycosidases"/>
    <property type="match status" value="1"/>
</dbReference>
<gene>
    <name evidence="1" type="ORF">GCM10010345_25150</name>
</gene>
<dbReference type="PANTHER" id="PTHR42767:SF1">
    <property type="entry name" value="ENDO-BETA-1,6-GALACTANASE-LIKE DOMAIN-CONTAINING PROTEIN"/>
    <property type="match status" value="1"/>
</dbReference>
<proteinExistence type="predicted"/>
<evidence type="ECO:0000313" key="2">
    <source>
        <dbReference type="Proteomes" id="UP000653644"/>
    </source>
</evidence>
<dbReference type="InterPro" id="IPR006311">
    <property type="entry name" value="TAT_signal"/>
</dbReference>
<organism evidence="1 2">
    <name type="scientific">Streptomyces canarius</name>
    <dbReference type="NCBI Taxonomy" id="285453"/>
    <lineage>
        <taxon>Bacteria</taxon>
        <taxon>Bacillati</taxon>
        <taxon>Actinomycetota</taxon>
        <taxon>Actinomycetes</taxon>
        <taxon>Kitasatosporales</taxon>
        <taxon>Streptomycetaceae</taxon>
        <taxon>Streptomyces</taxon>
    </lineage>
</organism>
<accession>A0ABQ3CJN6</accession>
<sequence>MIRRRTLLAAAGGGLLGGVPATGTARADAAIAVDPSTTYGTWEGWGTSLAWWANVFGARDDFADIFFTTRNTTYNGTSLPGLGLNIARYNLGACSRNSVNGASMAVSPNIPSFK</sequence>
<name>A0ABQ3CJN6_9ACTN</name>
<reference evidence="2" key="1">
    <citation type="journal article" date="2019" name="Int. J. Syst. Evol. Microbiol.">
        <title>The Global Catalogue of Microorganisms (GCM) 10K type strain sequencing project: providing services to taxonomists for standard genome sequencing and annotation.</title>
        <authorList>
            <consortium name="The Broad Institute Genomics Platform"/>
            <consortium name="The Broad Institute Genome Sequencing Center for Infectious Disease"/>
            <person name="Wu L."/>
            <person name="Ma J."/>
        </authorList>
    </citation>
    <scope>NUCLEOTIDE SEQUENCE [LARGE SCALE GENOMIC DNA]</scope>
    <source>
        <strain evidence="2">JCM 4733</strain>
    </source>
</reference>
<dbReference type="InterPro" id="IPR039743">
    <property type="entry name" value="6GAL/EXGAL"/>
</dbReference>
<comment type="caution">
    <text evidence="1">The sequence shown here is derived from an EMBL/GenBank/DDBJ whole genome shotgun (WGS) entry which is preliminary data.</text>
</comment>
<keyword evidence="2" id="KW-1185">Reference proteome</keyword>
<dbReference type="PROSITE" id="PS51318">
    <property type="entry name" value="TAT"/>
    <property type="match status" value="1"/>
</dbReference>
<evidence type="ECO:0000313" key="1">
    <source>
        <dbReference type="EMBL" id="GHA19485.1"/>
    </source>
</evidence>
<protein>
    <submittedName>
        <fullName evidence="1">Uncharacterized protein</fullName>
    </submittedName>
</protein>
<dbReference type="Proteomes" id="UP000653644">
    <property type="component" value="Unassembled WGS sequence"/>
</dbReference>
<dbReference type="PANTHER" id="PTHR42767">
    <property type="entry name" value="ENDO-BETA-1,6-GALACTANASE"/>
    <property type="match status" value="1"/>
</dbReference>